<gene>
    <name evidence="1" type="ORF">DPEC_G00034600</name>
</gene>
<organism evidence="1 2">
    <name type="scientific">Dallia pectoralis</name>
    <name type="common">Alaska blackfish</name>
    <dbReference type="NCBI Taxonomy" id="75939"/>
    <lineage>
        <taxon>Eukaryota</taxon>
        <taxon>Metazoa</taxon>
        <taxon>Chordata</taxon>
        <taxon>Craniata</taxon>
        <taxon>Vertebrata</taxon>
        <taxon>Euteleostomi</taxon>
        <taxon>Actinopterygii</taxon>
        <taxon>Neopterygii</taxon>
        <taxon>Teleostei</taxon>
        <taxon>Protacanthopterygii</taxon>
        <taxon>Esociformes</taxon>
        <taxon>Umbridae</taxon>
        <taxon>Dallia</taxon>
    </lineage>
</organism>
<keyword evidence="2" id="KW-1185">Reference proteome</keyword>
<proteinExistence type="predicted"/>
<protein>
    <submittedName>
        <fullName evidence="1">Uncharacterized protein</fullName>
    </submittedName>
</protein>
<reference evidence="1" key="1">
    <citation type="submission" date="2021-05" db="EMBL/GenBank/DDBJ databases">
        <authorList>
            <person name="Pan Q."/>
            <person name="Jouanno E."/>
            <person name="Zahm M."/>
            <person name="Klopp C."/>
            <person name="Cabau C."/>
            <person name="Louis A."/>
            <person name="Berthelot C."/>
            <person name="Parey E."/>
            <person name="Roest Crollius H."/>
            <person name="Montfort J."/>
            <person name="Robinson-Rechavi M."/>
            <person name="Bouchez O."/>
            <person name="Lampietro C."/>
            <person name="Lopez Roques C."/>
            <person name="Donnadieu C."/>
            <person name="Postlethwait J."/>
            <person name="Bobe J."/>
            <person name="Dillon D."/>
            <person name="Chandos A."/>
            <person name="von Hippel F."/>
            <person name="Guiguen Y."/>
        </authorList>
    </citation>
    <scope>NUCLEOTIDE SEQUENCE</scope>
    <source>
        <strain evidence="1">YG-Jan2019</strain>
    </source>
</reference>
<dbReference type="EMBL" id="CM055730">
    <property type="protein sequence ID" value="KAJ8013897.1"/>
    <property type="molecule type" value="Genomic_DNA"/>
</dbReference>
<name>A0ACC2HDG7_DALPE</name>
<sequence>MFGCFFYVDFQRLQNEKQAVMDENQAVMGENQAVMDENQALREENQALRESNARGASVFGNQMWEGPKDNCLANAFHQYNLD</sequence>
<comment type="caution">
    <text evidence="1">The sequence shown here is derived from an EMBL/GenBank/DDBJ whole genome shotgun (WGS) entry which is preliminary data.</text>
</comment>
<evidence type="ECO:0000313" key="1">
    <source>
        <dbReference type="EMBL" id="KAJ8013897.1"/>
    </source>
</evidence>
<evidence type="ECO:0000313" key="2">
    <source>
        <dbReference type="Proteomes" id="UP001157502"/>
    </source>
</evidence>
<accession>A0ACC2HDG7</accession>
<dbReference type="Proteomes" id="UP001157502">
    <property type="component" value="Chromosome 3"/>
</dbReference>